<dbReference type="EC" id="2.1.2.10" evidence="2"/>
<dbReference type="InterPro" id="IPR006222">
    <property type="entry name" value="GCVT_N"/>
</dbReference>
<dbReference type="PANTHER" id="PTHR43757:SF2">
    <property type="entry name" value="AMINOMETHYLTRANSFERASE, MITOCHONDRIAL"/>
    <property type="match status" value="1"/>
</dbReference>
<dbReference type="Gene3D" id="2.40.30.110">
    <property type="entry name" value="Aminomethyltransferase beta-barrel domains"/>
    <property type="match status" value="1"/>
</dbReference>
<comment type="similarity">
    <text evidence="1">Belongs to the GcvT family.</text>
</comment>
<dbReference type="InterPro" id="IPR029043">
    <property type="entry name" value="GcvT/YgfZ_C"/>
</dbReference>
<dbReference type="PANTHER" id="PTHR43757">
    <property type="entry name" value="AMINOMETHYLTRANSFERASE"/>
    <property type="match status" value="1"/>
</dbReference>
<accession>A0A6J7DCQ9</accession>
<protein>
    <recommendedName>
        <fullName evidence="2">aminomethyltransferase</fullName>
        <ecNumber evidence="2">2.1.2.10</ecNumber>
    </recommendedName>
    <alternativeName>
        <fullName evidence="5">Glycine cleavage system T protein</fullName>
    </alternativeName>
</protein>
<keyword evidence="4" id="KW-0808">Transferase</keyword>
<keyword evidence="3" id="KW-0032">Aminotransferase</keyword>
<dbReference type="GO" id="GO:0006546">
    <property type="term" value="P:glycine catabolic process"/>
    <property type="evidence" value="ECO:0007669"/>
    <property type="project" value="InterPro"/>
</dbReference>
<sequence>MAGVDQTPLHSPLHQAHEKLGAKWSDFGGWLMPLEYAGGGVTREHRAVRERVGIFDVSHLGTAQVSGPGAVAAVDAVLTNSLERIGAGQAQYTLLCNEHGGVIDDIIVYRVSDDELIVIPNASNCTTVLDVLRKSIPETIAIENLHTQTAIIAVQGPDSAKVLENLNLPPQMDYMSFVSSTFNGADITVCRTGYSGEHGYELAIGAEHAMALWDGILAGPVDVLPCGLAARDTLRTEMGYPLHGQDLSPTISAIEGGVGWAVGWNKPQFHGREALLEQRASGPARKIVGLLANERGIPRHDMVVKALDGSQVGIVTSGTFSPTLQIGIALALVNADVSGEVVIDVRGRDLRCTVVKPPFVQASPKN</sequence>
<dbReference type="GO" id="GO:0004047">
    <property type="term" value="F:aminomethyltransferase activity"/>
    <property type="evidence" value="ECO:0007669"/>
    <property type="project" value="UniProtKB-EC"/>
</dbReference>
<dbReference type="Gene3D" id="3.30.1360.120">
    <property type="entry name" value="Probable tRNA modification gtpase trme, domain 1"/>
    <property type="match status" value="1"/>
</dbReference>
<evidence type="ECO:0000256" key="4">
    <source>
        <dbReference type="ARBA" id="ARBA00022679"/>
    </source>
</evidence>
<dbReference type="SUPFAM" id="SSF103025">
    <property type="entry name" value="Folate-binding domain"/>
    <property type="match status" value="1"/>
</dbReference>
<feature type="domain" description="GCVT N-terminal" evidence="7">
    <location>
        <begin position="13"/>
        <end position="266"/>
    </location>
</feature>
<dbReference type="InterPro" id="IPR013977">
    <property type="entry name" value="GcvT_C"/>
</dbReference>
<name>A0A6J7DCQ9_9ZZZZ</name>
<dbReference type="HAMAP" id="MF_00259">
    <property type="entry name" value="GcvT"/>
    <property type="match status" value="1"/>
</dbReference>
<gene>
    <name evidence="9" type="ORF">UFOPK3401_00563</name>
</gene>
<dbReference type="Gene3D" id="4.10.1250.10">
    <property type="entry name" value="Aminomethyltransferase fragment"/>
    <property type="match status" value="1"/>
</dbReference>
<evidence type="ECO:0000256" key="6">
    <source>
        <dbReference type="ARBA" id="ARBA00047665"/>
    </source>
</evidence>
<dbReference type="Gene3D" id="3.30.70.1400">
    <property type="entry name" value="Aminomethyltransferase beta-barrel domains"/>
    <property type="match status" value="1"/>
</dbReference>
<proteinExistence type="inferred from homology"/>
<dbReference type="SUPFAM" id="SSF101790">
    <property type="entry name" value="Aminomethyltransferase beta-barrel domain"/>
    <property type="match status" value="1"/>
</dbReference>
<dbReference type="GO" id="GO:0005829">
    <property type="term" value="C:cytosol"/>
    <property type="evidence" value="ECO:0007669"/>
    <property type="project" value="TreeGrafter"/>
</dbReference>
<evidence type="ECO:0000256" key="1">
    <source>
        <dbReference type="ARBA" id="ARBA00008609"/>
    </source>
</evidence>
<dbReference type="InterPro" id="IPR006223">
    <property type="entry name" value="GcvT"/>
</dbReference>
<dbReference type="InterPro" id="IPR027266">
    <property type="entry name" value="TrmE/GcvT-like"/>
</dbReference>
<dbReference type="PIRSF" id="PIRSF006487">
    <property type="entry name" value="GcvT"/>
    <property type="match status" value="1"/>
</dbReference>
<organism evidence="9">
    <name type="scientific">freshwater metagenome</name>
    <dbReference type="NCBI Taxonomy" id="449393"/>
    <lineage>
        <taxon>unclassified sequences</taxon>
        <taxon>metagenomes</taxon>
        <taxon>ecological metagenomes</taxon>
    </lineage>
</organism>
<dbReference type="InterPro" id="IPR028896">
    <property type="entry name" value="GcvT/YgfZ/DmdA"/>
</dbReference>
<dbReference type="NCBIfam" id="NF001567">
    <property type="entry name" value="PRK00389.1"/>
    <property type="match status" value="1"/>
</dbReference>
<evidence type="ECO:0000256" key="2">
    <source>
        <dbReference type="ARBA" id="ARBA00012616"/>
    </source>
</evidence>
<evidence type="ECO:0000256" key="3">
    <source>
        <dbReference type="ARBA" id="ARBA00022576"/>
    </source>
</evidence>
<evidence type="ECO:0000259" key="8">
    <source>
        <dbReference type="Pfam" id="PF08669"/>
    </source>
</evidence>
<evidence type="ECO:0000259" key="7">
    <source>
        <dbReference type="Pfam" id="PF01571"/>
    </source>
</evidence>
<dbReference type="Pfam" id="PF08669">
    <property type="entry name" value="GCV_T_C"/>
    <property type="match status" value="1"/>
</dbReference>
<dbReference type="Pfam" id="PF01571">
    <property type="entry name" value="GCV_T"/>
    <property type="match status" value="1"/>
</dbReference>
<dbReference type="EMBL" id="CAFBLM010000018">
    <property type="protein sequence ID" value="CAB4866675.1"/>
    <property type="molecule type" value="Genomic_DNA"/>
</dbReference>
<dbReference type="FunFam" id="3.30.70.1400:FF:000001">
    <property type="entry name" value="Aminomethyltransferase"/>
    <property type="match status" value="1"/>
</dbReference>
<reference evidence="9" key="1">
    <citation type="submission" date="2020-05" db="EMBL/GenBank/DDBJ databases">
        <authorList>
            <person name="Chiriac C."/>
            <person name="Salcher M."/>
            <person name="Ghai R."/>
            <person name="Kavagutti S V."/>
        </authorList>
    </citation>
    <scope>NUCLEOTIDE SEQUENCE</scope>
</reference>
<feature type="domain" description="Aminomethyltransferase C-terminal" evidence="8">
    <location>
        <begin position="285"/>
        <end position="360"/>
    </location>
</feature>
<dbReference type="InterPro" id="IPR022903">
    <property type="entry name" value="GcvT_bac"/>
</dbReference>
<dbReference type="GO" id="GO:0005960">
    <property type="term" value="C:glycine cleavage complex"/>
    <property type="evidence" value="ECO:0007669"/>
    <property type="project" value="InterPro"/>
</dbReference>
<evidence type="ECO:0000256" key="5">
    <source>
        <dbReference type="ARBA" id="ARBA00031395"/>
    </source>
</evidence>
<comment type="catalytic activity">
    <reaction evidence="6">
        <text>N(6)-[(R)-S(8)-aminomethyldihydrolipoyl]-L-lysyl-[protein] + (6S)-5,6,7,8-tetrahydrofolate = N(6)-[(R)-dihydrolipoyl]-L-lysyl-[protein] + (6R)-5,10-methylene-5,6,7,8-tetrahydrofolate + NH4(+)</text>
        <dbReference type="Rhea" id="RHEA:16945"/>
        <dbReference type="Rhea" id="RHEA-COMP:10475"/>
        <dbReference type="Rhea" id="RHEA-COMP:10492"/>
        <dbReference type="ChEBI" id="CHEBI:15636"/>
        <dbReference type="ChEBI" id="CHEBI:28938"/>
        <dbReference type="ChEBI" id="CHEBI:57453"/>
        <dbReference type="ChEBI" id="CHEBI:83100"/>
        <dbReference type="ChEBI" id="CHEBI:83143"/>
        <dbReference type="EC" id="2.1.2.10"/>
    </reaction>
</comment>
<dbReference type="GO" id="GO:0008483">
    <property type="term" value="F:transaminase activity"/>
    <property type="evidence" value="ECO:0007669"/>
    <property type="project" value="UniProtKB-KW"/>
</dbReference>
<dbReference type="AlphaFoldDB" id="A0A6J7DCQ9"/>
<evidence type="ECO:0000313" key="9">
    <source>
        <dbReference type="EMBL" id="CAB4866675.1"/>
    </source>
</evidence>
<dbReference type="NCBIfam" id="TIGR00528">
    <property type="entry name" value="gcvT"/>
    <property type="match status" value="1"/>
</dbReference>